<keyword evidence="4" id="KW-1185">Reference proteome</keyword>
<protein>
    <submittedName>
        <fullName evidence="2">(wild Malaysian banana) hypothetical protein</fullName>
    </submittedName>
</protein>
<reference evidence="2" key="1">
    <citation type="submission" date="2021-03" db="EMBL/GenBank/DDBJ databases">
        <authorList>
            <consortium name="Genoscope - CEA"/>
            <person name="William W."/>
        </authorList>
    </citation>
    <scope>NUCLEOTIDE SEQUENCE</scope>
    <source>
        <strain evidence="2">Doubled-haploid Pahang</strain>
    </source>
</reference>
<dbReference type="EnsemblPlants" id="Ma04_t01100.1">
    <property type="protein sequence ID" value="Ma04_p01100.1"/>
    <property type="gene ID" value="Ma04_g01100"/>
</dbReference>
<feature type="region of interest" description="Disordered" evidence="1">
    <location>
        <begin position="1"/>
        <end position="71"/>
    </location>
</feature>
<evidence type="ECO:0000256" key="1">
    <source>
        <dbReference type="SAM" id="MobiDB-lite"/>
    </source>
</evidence>
<name>A0A804IJP9_MUSAM</name>
<organism evidence="3 4">
    <name type="scientific">Musa acuminata subsp. malaccensis</name>
    <name type="common">Wild banana</name>
    <name type="synonym">Musa malaccensis</name>
    <dbReference type="NCBI Taxonomy" id="214687"/>
    <lineage>
        <taxon>Eukaryota</taxon>
        <taxon>Viridiplantae</taxon>
        <taxon>Streptophyta</taxon>
        <taxon>Embryophyta</taxon>
        <taxon>Tracheophyta</taxon>
        <taxon>Spermatophyta</taxon>
        <taxon>Magnoliopsida</taxon>
        <taxon>Liliopsida</taxon>
        <taxon>Zingiberales</taxon>
        <taxon>Musaceae</taxon>
        <taxon>Musa</taxon>
    </lineage>
</organism>
<gene>
    <name evidence="2" type="ORF">GSMUA_106490.1</name>
</gene>
<sequence length="71" mass="7369">MYPRSGRGNGNPAGPPPPSQTHRCSTGLVGCSAGAGSSNASLRRRGERSRDLGCSCSTPRFGIRKQDHGEA</sequence>
<feature type="compositionally biased region" description="Low complexity" evidence="1">
    <location>
        <begin position="1"/>
        <end position="12"/>
    </location>
</feature>
<proteinExistence type="predicted"/>
<evidence type="ECO:0000313" key="3">
    <source>
        <dbReference type="EnsemblPlants" id="Ma04_p01100.1"/>
    </source>
</evidence>
<dbReference type="AlphaFoldDB" id="A0A804IJP9"/>
<evidence type="ECO:0000313" key="2">
    <source>
        <dbReference type="EMBL" id="CAG1840855.1"/>
    </source>
</evidence>
<dbReference type="Gramene" id="Ma04_t01100.1">
    <property type="protein sequence ID" value="Ma04_p01100.1"/>
    <property type="gene ID" value="Ma04_g01100"/>
</dbReference>
<accession>A0A804IJP9</accession>
<reference evidence="3" key="2">
    <citation type="submission" date="2021-05" db="UniProtKB">
        <authorList>
            <consortium name="EnsemblPlants"/>
        </authorList>
    </citation>
    <scope>IDENTIFICATION</scope>
    <source>
        <strain evidence="3">subsp. malaccensis</strain>
    </source>
</reference>
<dbReference type="EMBL" id="HG996469">
    <property type="protein sequence ID" value="CAG1840855.1"/>
    <property type="molecule type" value="Genomic_DNA"/>
</dbReference>
<evidence type="ECO:0000313" key="4">
    <source>
        <dbReference type="Proteomes" id="UP000012960"/>
    </source>
</evidence>
<feature type="compositionally biased region" description="Low complexity" evidence="1">
    <location>
        <begin position="32"/>
        <end position="41"/>
    </location>
</feature>
<dbReference type="InParanoid" id="A0A804IJP9"/>
<dbReference type="Proteomes" id="UP000012960">
    <property type="component" value="Unplaced"/>
</dbReference>